<name>A0A010ZYR4_9ACTN</name>
<dbReference type="Pfam" id="PF19818">
    <property type="entry name" value="DUF6301"/>
    <property type="match status" value="1"/>
</dbReference>
<protein>
    <submittedName>
        <fullName evidence="1">Uncharacterized protein</fullName>
    </submittedName>
</protein>
<dbReference type="RefSeq" id="WP_157017809.1">
    <property type="nucleotide sequence ID" value="NZ_KK073874.1"/>
</dbReference>
<dbReference type="EMBL" id="JFBT01000001">
    <property type="protein sequence ID" value="EXG82347.1"/>
    <property type="molecule type" value="Genomic_DNA"/>
</dbReference>
<organism evidence="1 2">
    <name type="scientific">Cryptosporangium arvum DSM 44712</name>
    <dbReference type="NCBI Taxonomy" id="927661"/>
    <lineage>
        <taxon>Bacteria</taxon>
        <taxon>Bacillati</taxon>
        <taxon>Actinomycetota</taxon>
        <taxon>Actinomycetes</taxon>
        <taxon>Cryptosporangiales</taxon>
        <taxon>Cryptosporangiaceae</taxon>
        <taxon>Cryptosporangium</taxon>
    </lineage>
</organism>
<accession>A0A010ZYR4</accession>
<dbReference type="InterPro" id="IPR046268">
    <property type="entry name" value="DUF6301"/>
</dbReference>
<comment type="caution">
    <text evidence="1">The sequence shown here is derived from an EMBL/GenBank/DDBJ whole genome shotgun (WGS) entry which is preliminary data.</text>
</comment>
<dbReference type="AlphaFoldDB" id="A0A010ZYR4"/>
<evidence type="ECO:0000313" key="1">
    <source>
        <dbReference type="EMBL" id="EXG82347.1"/>
    </source>
</evidence>
<dbReference type="HOGENOM" id="CLU_138346_0_0_11"/>
<proteinExistence type="predicted"/>
<reference evidence="1 2" key="1">
    <citation type="submission" date="2013-07" db="EMBL/GenBank/DDBJ databases">
        <authorList>
            <consortium name="DOE Joint Genome Institute"/>
            <person name="Eisen J."/>
            <person name="Huntemann M."/>
            <person name="Han J."/>
            <person name="Chen A."/>
            <person name="Kyrpides N."/>
            <person name="Mavromatis K."/>
            <person name="Markowitz V."/>
            <person name="Palaniappan K."/>
            <person name="Ivanova N."/>
            <person name="Schaumberg A."/>
            <person name="Pati A."/>
            <person name="Liolios K."/>
            <person name="Nordberg H.P."/>
            <person name="Cantor M.N."/>
            <person name="Hua S.X."/>
            <person name="Woyke T."/>
        </authorList>
    </citation>
    <scope>NUCLEOTIDE SEQUENCE [LARGE SCALE GENOMIC DNA]</scope>
    <source>
        <strain evidence="1 2">DSM 44712</strain>
    </source>
</reference>
<sequence>MSTAGTVDEAMVRHLFRALADTSWSWTETALADVVSRLGWTLSRRTERIVSADTGLALEDPFARFQVDGVGGIDVARLMLTPLRVDDPIVRAAVDDVFAAVTATATVVLGTPTRRLPGAFPEVRWRGTGASIVLRASPSAVEVEWAGTSYLEQMDKLRELEDAG</sequence>
<dbReference type="Proteomes" id="UP000021053">
    <property type="component" value="Unassembled WGS sequence"/>
</dbReference>
<keyword evidence="2" id="KW-1185">Reference proteome</keyword>
<evidence type="ECO:0000313" key="2">
    <source>
        <dbReference type="Proteomes" id="UP000021053"/>
    </source>
</evidence>
<gene>
    <name evidence="1" type="ORF">CryarDRAFT_3523</name>
</gene>
<dbReference type="OrthoDB" id="4565671at2"/>